<name>A0A8J7CCK1_9BACT</name>
<proteinExistence type="predicted"/>
<evidence type="ECO:0008006" key="3">
    <source>
        <dbReference type="Google" id="ProtNLM"/>
    </source>
</evidence>
<dbReference type="Proteomes" id="UP000648239">
    <property type="component" value="Unassembled WGS sequence"/>
</dbReference>
<evidence type="ECO:0000313" key="2">
    <source>
        <dbReference type="Proteomes" id="UP000648239"/>
    </source>
</evidence>
<protein>
    <recommendedName>
        <fullName evidence="3">SF4 helicase domain-containing protein</fullName>
    </recommendedName>
</protein>
<sequence>MHRKEVNERSPMRVLEHSIHGGLGRGNIGVVVARPGLGKTAFLVGIAMDDLLRGRKVLHVSLEHSVEKVRDYYDDIYAEIAHKRELEDVWKVRVEMERNRRINCYPPERFSVDKLRESVEFMKEHGEFEPVAIVIDGWDFGAKTTEDIQRIRSIAEELKAEVWMSATTHREAKRNERGVPEPVAHLEGELDVILSMAHDGSSVHVGLHKDHDSDDVTDMQLALDPTTMLLVRKR</sequence>
<gene>
    <name evidence="1" type="ORF">IFK94_05405</name>
</gene>
<accession>A0A8J7CCK1</accession>
<reference evidence="1 2" key="1">
    <citation type="submission" date="2020-08" db="EMBL/GenBank/DDBJ databases">
        <title>Acidobacteriota in marine sediments use diverse sulfur dissimilation pathways.</title>
        <authorList>
            <person name="Wasmund K."/>
        </authorList>
    </citation>
    <scope>NUCLEOTIDE SEQUENCE [LARGE SCALE GENOMIC DNA]</scope>
    <source>
        <strain evidence="1">MAG AM4</strain>
    </source>
</reference>
<dbReference type="EMBL" id="JACXWD010000012">
    <property type="protein sequence ID" value="MBD3867542.1"/>
    <property type="molecule type" value="Genomic_DNA"/>
</dbReference>
<dbReference type="AlphaFoldDB" id="A0A8J7CCK1"/>
<evidence type="ECO:0000313" key="1">
    <source>
        <dbReference type="EMBL" id="MBD3867542.1"/>
    </source>
</evidence>
<comment type="caution">
    <text evidence="1">The sequence shown here is derived from an EMBL/GenBank/DDBJ whole genome shotgun (WGS) entry which is preliminary data.</text>
</comment>
<dbReference type="SUPFAM" id="SSF52540">
    <property type="entry name" value="P-loop containing nucleoside triphosphate hydrolases"/>
    <property type="match status" value="1"/>
</dbReference>
<dbReference type="InterPro" id="IPR027417">
    <property type="entry name" value="P-loop_NTPase"/>
</dbReference>
<organism evidence="1 2">
    <name type="scientific">Candidatus Polarisedimenticola svalbardensis</name>
    <dbReference type="NCBI Taxonomy" id="2886004"/>
    <lineage>
        <taxon>Bacteria</taxon>
        <taxon>Pseudomonadati</taxon>
        <taxon>Acidobacteriota</taxon>
        <taxon>Candidatus Polarisedimenticolia</taxon>
        <taxon>Candidatus Polarisedimenticolales</taxon>
        <taxon>Candidatus Polarisedimenticolaceae</taxon>
        <taxon>Candidatus Polarisedimenticola</taxon>
    </lineage>
</organism>
<dbReference type="Gene3D" id="3.40.50.300">
    <property type="entry name" value="P-loop containing nucleotide triphosphate hydrolases"/>
    <property type="match status" value="1"/>
</dbReference>